<dbReference type="PANTHER" id="PTHR31126:SF48">
    <property type="entry name" value="INOSITOL PHOSPHATASE SIW14"/>
    <property type="match status" value="1"/>
</dbReference>
<reference evidence="1" key="1">
    <citation type="submission" date="2019-09" db="EMBL/GenBank/DDBJ databases">
        <title>Draft genome information of white flower Hibiscus syriacus.</title>
        <authorList>
            <person name="Kim Y.-M."/>
        </authorList>
    </citation>
    <scope>NUCLEOTIDE SEQUENCE [LARGE SCALE GENOMIC DNA]</scope>
    <source>
        <strain evidence="1">YM2019G1</strain>
    </source>
</reference>
<protein>
    <submittedName>
        <fullName evidence="1">Uncharacterized protein</fullName>
    </submittedName>
</protein>
<proteinExistence type="predicted"/>
<dbReference type="EMBL" id="VEPZ02001227">
    <property type="protein sequence ID" value="KAE8685900.1"/>
    <property type="molecule type" value="Genomic_DNA"/>
</dbReference>
<organism evidence="1 2">
    <name type="scientific">Hibiscus syriacus</name>
    <name type="common">Rose of Sharon</name>
    <dbReference type="NCBI Taxonomy" id="106335"/>
    <lineage>
        <taxon>Eukaryota</taxon>
        <taxon>Viridiplantae</taxon>
        <taxon>Streptophyta</taxon>
        <taxon>Embryophyta</taxon>
        <taxon>Tracheophyta</taxon>
        <taxon>Spermatophyta</taxon>
        <taxon>Magnoliopsida</taxon>
        <taxon>eudicotyledons</taxon>
        <taxon>Gunneridae</taxon>
        <taxon>Pentapetalae</taxon>
        <taxon>rosids</taxon>
        <taxon>malvids</taxon>
        <taxon>Malvales</taxon>
        <taxon>Malvaceae</taxon>
        <taxon>Malvoideae</taxon>
        <taxon>Hibiscus</taxon>
    </lineage>
</organism>
<accession>A0A6A2Z3D1</accession>
<dbReference type="AlphaFoldDB" id="A0A6A2Z3D1"/>
<evidence type="ECO:0000313" key="1">
    <source>
        <dbReference type="EMBL" id="KAE8685900.1"/>
    </source>
</evidence>
<gene>
    <name evidence="1" type="ORF">F3Y22_tig00111088pilonHSYRG00106</name>
</gene>
<dbReference type="Pfam" id="PF03162">
    <property type="entry name" value="Y_phosphatase2"/>
    <property type="match status" value="1"/>
</dbReference>
<sequence length="141" mass="15976">MWRTIEVATVEHAVDMSLSTTDMYPAAVGSYVVDEYSLILPFNFAMVDNGVFWSGFPDLLTSLFSKNWTSAPSYVRNHPFLIHCNRGKVCENQLDGVCRNVFDEYERFAAAKARVSGQRFMELFDVTSVKHLPVSFSCSNK</sequence>
<keyword evidence="2" id="KW-1185">Reference proteome</keyword>
<dbReference type="GO" id="GO:0005737">
    <property type="term" value="C:cytoplasm"/>
    <property type="evidence" value="ECO:0007669"/>
    <property type="project" value="TreeGrafter"/>
</dbReference>
<dbReference type="InterPro" id="IPR004861">
    <property type="entry name" value="Siw14-like"/>
</dbReference>
<dbReference type="Proteomes" id="UP000436088">
    <property type="component" value="Unassembled WGS sequence"/>
</dbReference>
<dbReference type="GO" id="GO:0016791">
    <property type="term" value="F:phosphatase activity"/>
    <property type="evidence" value="ECO:0007669"/>
    <property type="project" value="TreeGrafter"/>
</dbReference>
<comment type="caution">
    <text evidence="1">The sequence shown here is derived from an EMBL/GenBank/DDBJ whole genome shotgun (WGS) entry which is preliminary data.</text>
</comment>
<evidence type="ECO:0000313" key="2">
    <source>
        <dbReference type="Proteomes" id="UP000436088"/>
    </source>
</evidence>
<name>A0A6A2Z3D1_HIBSY</name>
<dbReference type="PANTHER" id="PTHR31126">
    <property type="entry name" value="TYROSINE-PROTEIN PHOSPHATASE"/>
    <property type="match status" value="1"/>
</dbReference>